<dbReference type="GeneID" id="67465252"/>
<proteinExistence type="predicted"/>
<organism evidence="3 4">
    <name type="scientific">Bacillus thuringiensis</name>
    <dbReference type="NCBI Taxonomy" id="1428"/>
    <lineage>
        <taxon>Bacteria</taxon>
        <taxon>Bacillati</taxon>
        <taxon>Bacillota</taxon>
        <taxon>Bacilli</taxon>
        <taxon>Bacillales</taxon>
        <taxon>Bacillaceae</taxon>
        <taxon>Bacillus</taxon>
        <taxon>Bacillus cereus group</taxon>
    </lineage>
</organism>
<dbReference type="SMR" id="A0A1W6WHN7"/>
<dbReference type="RefSeq" id="WP_001045406.1">
    <property type="nucleotide sequence ID" value="NZ_CAKJXA010000022.1"/>
</dbReference>
<dbReference type="EMBL" id="CP021061">
    <property type="protein sequence ID" value="ARP56085.1"/>
    <property type="molecule type" value="Genomic_DNA"/>
</dbReference>
<dbReference type="Pfam" id="PF08858">
    <property type="entry name" value="IDEAL"/>
    <property type="match status" value="1"/>
</dbReference>
<dbReference type="Proteomes" id="UP000194143">
    <property type="component" value="Chromosome"/>
</dbReference>
<reference evidence="3 4" key="1">
    <citation type="submission" date="2017-04" db="EMBL/GenBank/DDBJ databases">
        <title>Complete Genome Sequence of Bacillus thuringiensis type Strain ATCC 10792.</title>
        <authorList>
            <person name="Oh D.-H."/>
            <person name="Park B.-J."/>
            <person name="Shuai W."/>
            <person name="Chelliah R."/>
        </authorList>
    </citation>
    <scope>NUCLEOTIDE SEQUENCE [LARGE SCALE GENOMIC DNA]</scope>
    <source>
        <strain evidence="3 4">ATCC 10792</strain>
    </source>
</reference>
<dbReference type="InterPro" id="IPR011188">
    <property type="entry name" value="UPF0302"/>
</dbReference>
<evidence type="ECO:0000313" key="4">
    <source>
        <dbReference type="Proteomes" id="UP000194143"/>
    </source>
</evidence>
<name>A0A1W6WHN7_BACTU</name>
<dbReference type="PIRSF" id="PIRSF007165">
    <property type="entry name" value="UCP007165"/>
    <property type="match status" value="1"/>
</dbReference>
<gene>
    <name evidence="3" type="ORF">CAB88_02750</name>
</gene>
<evidence type="ECO:0000259" key="1">
    <source>
        <dbReference type="Pfam" id="PF08858"/>
    </source>
</evidence>
<dbReference type="InterPro" id="IPR014957">
    <property type="entry name" value="IDEAL_dom"/>
</dbReference>
<evidence type="ECO:0000259" key="2">
    <source>
        <dbReference type="Pfam" id="PF08864"/>
    </source>
</evidence>
<sequence>MNKVSVEKKLAFIDWVWDQLEPQEHSAFRLLYRLGQHEKFQERIRFVENAKKYSYGIEMSATCSVRSGFTFFGPTGKTNDSGVAFHYFSAQDTESKIHIQINFKGKYSHDLYMAVLEDDEPSLETDLPDEEYVRVEEAITYMENLGKRQLIDYALDMKDEALFKKLVMK</sequence>
<dbReference type="Gene3D" id="3.40.1530.30">
    <property type="entry name" value="Uncharacterised family UPF0302, N-terminal domain"/>
    <property type="match status" value="1"/>
</dbReference>
<accession>A0A1W6WHN7</accession>
<feature type="domain" description="IDEAL" evidence="1">
    <location>
        <begin position="149"/>
        <end position="167"/>
    </location>
</feature>
<evidence type="ECO:0000313" key="3">
    <source>
        <dbReference type="EMBL" id="ARP56085.1"/>
    </source>
</evidence>
<dbReference type="AlphaFoldDB" id="A0A1W6WHN7"/>
<dbReference type="Pfam" id="PF08864">
    <property type="entry name" value="UPF0302"/>
    <property type="match status" value="1"/>
</dbReference>
<dbReference type="InterPro" id="IPR014963">
    <property type="entry name" value="UPF0302_N"/>
</dbReference>
<keyword evidence="4" id="KW-1185">Reference proteome</keyword>
<dbReference type="InterPro" id="IPR038091">
    <property type="entry name" value="UPF0302_N_sf"/>
</dbReference>
<feature type="domain" description="UPF0302" evidence="2">
    <location>
        <begin position="9"/>
        <end position="112"/>
    </location>
</feature>
<protein>
    <submittedName>
        <fullName evidence="3">Uncharacterized protein</fullName>
    </submittedName>
</protein>